<evidence type="ECO:0000259" key="7">
    <source>
        <dbReference type="Pfam" id="PF01370"/>
    </source>
</evidence>
<evidence type="ECO:0000256" key="3">
    <source>
        <dbReference type="ARBA" id="ARBA00023136"/>
    </source>
</evidence>
<dbReference type="SUPFAM" id="SSF53850">
    <property type="entry name" value="Periplasmic binding protein-like II"/>
    <property type="match status" value="1"/>
</dbReference>
<accession>A0A8R2BA95</accession>
<organism evidence="8">
    <name type="scientific">Acyrthosiphon pisum</name>
    <name type="common">Pea aphid</name>
    <dbReference type="NCBI Taxonomy" id="7029"/>
    <lineage>
        <taxon>Eukaryota</taxon>
        <taxon>Metazoa</taxon>
        <taxon>Ecdysozoa</taxon>
        <taxon>Arthropoda</taxon>
        <taxon>Hexapoda</taxon>
        <taxon>Insecta</taxon>
        <taxon>Pterygota</taxon>
        <taxon>Neoptera</taxon>
        <taxon>Paraneoptera</taxon>
        <taxon>Hemiptera</taxon>
        <taxon>Sternorrhyncha</taxon>
        <taxon>Aphidomorpha</taxon>
        <taxon>Aphidoidea</taxon>
        <taxon>Aphididae</taxon>
        <taxon>Macrosiphini</taxon>
        <taxon>Acyrthosiphon</taxon>
    </lineage>
</organism>
<evidence type="ECO:0000313" key="8">
    <source>
        <dbReference type="EnsemblMetazoa" id="XP_008189264.1"/>
    </source>
</evidence>
<evidence type="ECO:0000256" key="1">
    <source>
        <dbReference type="ARBA" id="ARBA00004635"/>
    </source>
</evidence>
<dbReference type="PANTHER" id="PTHR30429">
    <property type="entry name" value="D-METHIONINE-BINDING LIPOPROTEIN METQ"/>
    <property type="match status" value="1"/>
</dbReference>
<feature type="signal peptide" evidence="6">
    <location>
        <begin position="1"/>
        <end position="20"/>
    </location>
</feature>
<dbReference type="AlphaFoldDB" id="A0A8R2BA95"/>
<keyword evidence="2 6" id="KW-0732">Signal</keyword>
<dbReference type="InterPro" id="IPR036291">
    <property type="entry name" value="NAD(P)-bd_dom_sf"/>
</dbReference>
<dbReference type="Gene3D" id="3.40.190.10">
    <property type="entry name" value="Periplasmic binding protein-like II"/>
    <property type="match status" value="2"/>
</dbReference>
<evidence type="ECO:0000256" key="5">
    <source>
        <dbReference type="ARBA" id="ARBA00023288"/>
    </source>
</evidence>
<dbReference type="Pfam" id="PF01370">
    <property type="entry name" value="Epimerase"/>
    <property type="match status" value="1"/>
</dbReference>
<keyword evidence="5" id="KW-0449">Lipoprotein</keyword>
<keyword evidence="4" id="KW-0564">Palmitate</keyword>
<sequence length="291" mass="31002">MKIAQVLALSASILTFGAFAANDYSGPLKVGTTAAFAPPLETAVAEAKKQGLDVQLVEFTDWTAPNVSVENGDIDVNLFQHKPFLENANQQGGFHLVPYAPAIINNIGLYSKKHTAIDQIPDGGTVAIANDPINGARGLLLLQKAKLITLKPGAGLKSTVDDIASNPKHLKIIEVEAVQLSRSLDEVDLAQGYPHYLRLSKTIDPNNALLFDGFEHPEIEMQKQALIVGISGVIGRALAEKLQSEGWQVTGLSRGRGAIPEGCRSLTADLTDAEAVSTALSQEKPDAVFFS</sequence>
<dbReference type="GO" id="GO:0016020">
    <property type="term" value="C:membrane"/>
    <property type="evidence" value="ECO:0007669"/>
    <property type="project" value="UniProtKB-SubCell"/>
</dbReference>
<protein>
    <recommendedName>
        <fullName evidence="7">NAD-dependent epimerase/dehydratase domain-containing protein</fullName>
    </recommendedName>
</protein>
<dbReference type="Pfam" id="PF03180">
    <property type="entry name" value="Lipoprotein_9"/>
    <property type="match status" value="1"/>
</dbReference>
<evidence type="ECO:0000256" key="6">
    <source>
        <dbReference type="SAM" id="SignalP"/>
    </source>
</evidence>
<feature type="chain" id="PRO_5035749982" description="NAD-dependent epimerase/dehydratase domain-containing protein" evidence="6">
    <location>
        <begin position="21"/>
        <end position="291"/>
    </location>
</feature>
<evidence type="ECO:0000256" key="2">
    <source>
        <dbReference type="ARBA" id="ARBA00022729"/>
    </source>
</evidence>
<dbReference type="Gene3D" id="3.40.50.720">
    <property type="entry name" value="NAD(P)-binding Rossmann-like Domain"/>
    <property type="match status" value="1"/>
</dbReference>
<dbReference type="EnsemblMetazoa" id="XM_008191042.1">
    <property type="protein sequence ID" value="XP_008189264.1"/>
    <property type="gene ID" value="LOC103311432"/>
</dbReference>
<keyword evidence="3" id="KW-0472">Membrane</keyword>
<evidence type="ECO:0000256" key="4">
    <source>
        <dbReference type="ARBA" id="ARBA00023139"/>
    </source>
</evidence>
<comment type="subcellular location">
    <subcellularLocation>
        <location evidence="1">Membrane</location>
        <topology evidence="1">Lipid-anchor</topology>
    </subcellularLocation>
</comment>
<dbReference type="InterPro" id="IPR004872">
    <property type="entry name" value="Lipoprotein_NlpA"/>
</dbReference>
<feature type="domain" description="NAD-dependent epimerase/dehydratase" evidence="7">
    <location>
        <begin position="225"/>
        <end position="289"/>
    </location>
</feature>
<name>A0A8R2BA95_ACYPI</name>
<dbReference type="InterPro" id="IPR001509">
    <property type="entry name" value="Epimerase_deHydtase"/>
</dbReference>
<proteinExistence type="predicted"/>
<dbReference type="PANTHER" id="PTHR30429:SF1">
    <property type="entry name" value="D-METHIONINE-BINDING LIPOPROTEIN METQ-RELATED"/>
    <property type="match status" value="1"/>
</dbReference>
<dbReference type="SUPFAM" id="SSF51735">
    <property type="entry name" value="NAD(P)-binding Rossmann-fold domains"/>
    <property type="match status" value="1"/>
</dbReference>
<reference evidence="8" key="1">
    <citation type="submission" date="2022-06" db="UniProtKB">
        <authorList>
            <consortium name="EnsemblMetazoa"/>
        </authorList>
    </citation>
    <scope>IDENTIFICATION</scope>
</reference>